<dbReference type="InterPro" id="IPR050983">
    <property type="entry name" value="GST_Omega/HSP26"/>
</dbReference>
<dbReference type="PROSITE" id="PS50405">
    <property type="entry name" value="GST_CTER"/>
    <property type="match status" value="1"/>
</dbReference>
<feature type="signal peptide" evidence="1">
    <location>
        <begin position="1"/>
        <end position="16"/>
    </location>
</feature>
<dbReference type="InterPro" id="IPR036282">
    <property type="entry name" value="Glutathione-S-Trfase_C_sf"/>
</dbReference>
<dbReference type="GO" id="GO:0005737">
    <property type="term" value="C:cytoplasm"/>
    <property type="evidence" value="ECO:0007669"/>
    <property type="project" value="TreeGrafter"/>
</dbReference>
<dbReference type="EMBL" id="HBFR01030167">
    <property type="protein sequence ID" value="CAD8894698.1"/>
    <property type="molecule type" value="Transcribed_RNA"/>
</dbReference>
<feature type="chain" id="PRO_5031193414" description="GST C-terminal domain-containing protein" evidence="1">
    <location>
        <begin position="17"/>
        <end position="410"/>
    </location>
</feature>
<gene>
    <name evidence="3" type="ORF">CHYS00102_LOCUS21912</name>
</gene>
<dbReference type="AlphaFoldDB" id="A0A7S1BQD7"/>
<reference evidence="3" key="1">
    <citation type="submission" date="2021-01" db="EMBL/GenBank/DDBJ databases">
        <authorList>
            <person name="Corre E."/>
            <person name="Pelletier E."/>
            <person name="Niang G."/>
            <person name="Scheremetjew M."/>
            <person name="Finn R."/>
            <person name="Kale V."/>
            <person name="Holt S."/>
            <person name="Cochrane G."/>
            <person name="Meng A."/>
            <person name="Brown T."/>
            <person name="Cohen L."/>
        </authorList>
    </citation>
    <scope>NUCLEOTIDE SEQUENCE</scope>
    <source>
        <strain evidence="3">308</strain>
    </source>
</reference>
<dbReference type="PANTHER" id="PTHR43968">
    <property type="match status" value="1"/>
</dbReference>
<evidence type="ECO:0000256" key="1">
    <source>
        <dbReference type="SAM" id="SignalP"/>
    </source>
</evidence>
<feature type="domain" description="GST C-terminal" evidence="2">
    <location>
        <begin position="132"/>
        <end position="272"/>
    </location>
</feature>
<protein>
    <recommendedName>
        <fullName evidence="2">GST C-terminal domain-containing protein</fullName>
    </recommendedName>
</protein>
<accession>A0A7S1BQD7</accession>
<dbReference type="Gene3D" id="1.20.1050.10">
    <property type="match status" value="1"/>
</dbReference>
<name>A0A7S1BQD7_9STRA</name>
<sequence length="410" mass="45238">MMLWDALAAGAAALLALPSWNTLESKLPSVPAPVFVGSLPPDIEVGDRPVFHRDAAALCPSCQQIWLALEMKDADYLTVLVEDVAGAFPVLTWPDGLVQSGPALVRDMLETVEVRYADRPPEFYRRVSASVDNVRCNIVRFAGIFPRDTLPSVLAPYLLKSDGAPVPDADHHVTLEEIDEVLEEYDDGPFLCGDEPTAADVFWAPHMERYAAQLPRTRKHASFDPRSREYYPEVMEWYAAMETIPCYSCRVAGDRLSWERVLEEAAEDRPHLAPVPARPRPVVRKGLDAAGAWKKYVRGRPWMAPTPVGECAAFLIRGRGFLSERVAEAGAMAREEADEALREVVDALLLDDGAAAGAARKMSEGARDVVRRIDREVRAPRDMGFLAVAPLRRLAAAVREDVEKGEAAEV</sequence>
<dbReference type="SUPFAM" id="SSF47616">
    <property type="entry name" value="GST C-terminal domain-like"/>
    <property type="match status" value="1"/>
</dbReference>
<evidence type="ECO:0000259" key="2">
    <source>
        <dbReference type="PROSITE" id="PS50405"/>
    </source>
</evidence>
<organism evidence="3">
    <name type="scientific">Corethron hystrix</name>
    <dbReference type="NCBI Taxonomy" id="216773"/>
    <lineage>
        <taxon>Eukaryota</taxon>
        <taxon>Sar</taxon>
        <taxon>Stramenopiles</taxon>
        <taxon>Ochrophyta</taxon>
        <taxon>Bacillariophyta</taxon>
        <taxon>Coscinodiscophyceae</taxon>
        <taxon>Corethrophycidae</taxon>
        <taxon>Corethrales</taxon>
        <taxon>Corethraceae</taxon>
        <taxon>Corethron</taxon>
    </lineage>
</organism>
<dbReference type="Pfam" id="PF13410">
    <property type="entry name" value="GST_C_2"/>
    <property type="match status" value="1"/>
</dbReference>
<dbReference type="CDD" id="cd00299">
    <property type="entry name" value="GST_C_family"/>
    <property type="match status" value="1"/>
</dbReference>
<dbReference type="PANTHER" id="PTHR43968:SF14">
    <property type="entry name" value="GLUTATHIONE S-TRANSFERASE"/>
    <property type="match status" value="1"/>
</dbReference>
<dbReference type="InterPro" id="IPR010987">
    <property type="entry name" value="Glutathione-S-Trfase_C-like"/>
</dbReference>
<proteinExistence type="predicted"/>
<keyword evidence="1" id="KW-0732">Signal</keyword>
<evidence type="ECO:0000313" key="3">
    <source>
        <dbReference type="EMBL" id="CAD8894698.1"/>
    </source>
</evidence>